<protein>
    <submittedName>
        <fullName evidence="1 2">Uncharacterized protein</fullName>
    </submittedName>
</protein>
<dbReference type="EMBL" id="ABJB011111576">
    <property type="status" value="NOT_ANNOTATED_CDS"/>
    <property type="molecule type" value="Genomic_DNA"/>
</dbReference>
<dbReference type="InParanoid" id="B7PZM4"/>
<evidence type="ECO:0000313" key="2">
    <source>
        <dbReference type="EnsemblMetazoa" id="ISCW008753-PA"/>
    </source>
</evidence>
<reference evidence="2" key="2">
    <citation type="submission" date="2020-05" db="UniProtKB">
        <authorList>
            <consortium name="EnsemblMetazoa"/>
        </authorList>
    </citation>
    <scope>IDENTIFICATION</scope>
    <source>
        <strain evidence="2">wikel</strain>
    </source>
</reference>
<name>B7PZM4_IXOSC</name>
<gene>
    <name evidence="1" type="ORF">IscW_ISCW008753</name>
</gene>
<dbReference type="VEuPathDB" id="VectorBase:ISCI008753"/>
<sequence>MRRIPSGTWIEDGQEHRYEPSEDELETKDELEYLLLTFPCHEDGWLDEFYNAVLG</sequence>
<keyword evidence="3" id="KW-1185">Reference proteome</keyword>
<dbReference type="EMBL" id="DS826715">
    <property type="protein sequence ID" value="EEC12046.1"/>
    <property type="molecule type" value="Genomic_DNA"/>
</dbReference>
<dbReference type="VEuPathDB" id="VectorBase:ISCW008753"/>
<reference evidence="1 3" key="1">
    <citation type="submission" date="2008-03" db="EMBL/GenBank/DDBJ databases">
        <title>Annotation of Ixodes scapularis.</title>
        <authorList>
            <consortium name="Ixodes scapularis Genome Project Consortium"/>
            <person name="Caler E."/>
            <person name="Hannick L.I."/>
            <person name="Bidwell S."/>
            <person name="Joardar V."/>
            <person name="Thiagarajan M."/>
            <person name="Amedeo P."/>
            <person name="Galinsky K.J."/>
            <person name="Schobel S."/>
            <person name="Inman J."/>
            <person name="Hostetler J."/>
            <person name="Miller J."/>
            <person name="Hammond M."/>
            <person name="Megy K."/>
            <person name="Lawson D."/>
            <person name="Kodira C."/>
            <person name="Sutton G."/>
            <person name="Meyer J."/>
            <person name="Hill C.A."/>
            <person name="Birren B."/>
            <person name="Nene V."/>
            <person name="Collins F."/>
            <person name="Alarcon-Chaidez F."/>
            <person name="Wikel S."/>
            <person name="Strausberg R."/>
        </authorList>
    </citation>
    <scope>NUCLEOTIDE SEQUENCE [LARGE SCALE GENOMIC DNA]</scope>
    <source>
        <strain evidence="3">Wikel</strain>
        <strain evidence="1">Wikel colony</strain>
    </source>
</reference>
<dbReference type="Proteomes" id="UP000001555">
    <property type="component" value="Unassembled WGS sequence"/>
</dbReference>
<dbReference type="AlphaFoldDB" id="B7PZM4"/>
<proteinExistence type="predicted"/>
<evidence type="ECO:0000313" key="3">
    <source>
        <dbReference type="Proteomes" id="UP000001555"/>
    </source>
</evidence>
<evidence type="ECO:0000313" key="1">
    <source>
        <dbReference type="EMBL" id="EEC12046.1"/>
    </source>
</evidence>
<dbReference type="EnsemblMetazoa" id="ISCW008753-RA">
    <property type="protein sequence ID" value="ISCW008753-PA"/>
    <property type="gene ID" value="ISCW008753"/>
</dbReference>
<dbReference type="HOGENOM" id="CLU_3034685_0_0_1"/>
<dbReference type="PaxDb" id="6945-B7PZM4"/>
<accession>B7PZM4</accession>
<organism>
    <name type="scientific">Ixodes scapularis</name>
    <name type="common">Black-legged tick</name>
    <name type="synonym">Deer tick</name>
    <dbReference type="NCBI Taxonomy" id="6945"/>
    <lineage>
        <taxon>Eukaryota</taxon>
        <taxon>Metazoa</taxon>
        <taxon>Ecdysozoa</taxon>
        <taxon>Arthropoda</taxon>
        <taxon>Chelicerata</taxon>
        <taxon>Arachnida</taxon>
        <taxon>Acari</taxon>
        <taxon>Parasitiformes</taxon>
        <taxon>Ixodida</taxon>
        <taxon>Ixodoidea</taxon>
        <taxon>Ixodidae</taxon>
        <taxon>Ixodinae</taxon>
        <taxon>Ixodes</taxon>
    </lineage>
</organism>